<dbReference type="EMBL" id="CP041253">
    <property type="protein sequence ID" value="QDH78367.1"/>
    <property type="molecule type" value="Genomic_DNA"/>
</dbReference>
<evidence type="ECO:0000256" key="1">
    <source>
        <dbReference type="SAM" id="Phobius"/>
    </source>
</evidence>
<reference evidence="2 3" key="1">
    <citation type="submission" date="2019-06" db="EMBL/GenBank/DDBJ databases">
        <title>Echinicola alkalisoli sp. nov. isolated from saline soil.</title>
        <authorList>
            <person name="Sun J.-Q."/>
            <person name="Xu L."/>
        </authorList>
    </citation>
    <scope>NUCLEOTIDE SEQUENCE [LARGE SCALE GENOMIC DNA]</scope>
    <source>
        <strain evidence="2 3">LN3S3</strain>
    </source>
</reference>
<evidence type="ECO:0000313" key="3">
    <source>
        <dbReference type="Proteomes" id="UP000316614"/>
    </source>
</evidence>
<keyword evidence="3" id="KW-1185">Reference proteome</keyword>
<protein>
    <submittedName>
        <fullName evidence="2">DUF748 domain-containing protein</fullName>
    </submittedName>
</protein>
<accession>A0A514CEV0</accession>
<keyword evidence="1" id="KW-1133">Transmembrane helix</keyword>
<keyword evidence="1" id="KW-0472">Membrane</keyword>
<proteinExistence type="predicted"/>
<dbReference type="Proteomes" id="UP000316614">
    <property type="component" value="Chromosome"/>
</dbReference>
<name>A0A514CEV0_9BACT</name>
<feature type="transmembrane region" description="Helical" evidence="1">
    <location>
        <begin position="7"/>
        <end position="32"/>
    </location>
</feature>
<gene>
    <name evidence="2" type="ORF">FKX85_04650</name>
</gene>
<dbReference type="KEGG" id="echi:FKX85_04650"/>
<sequence length="559" mass="64199">MKNKKWLIFLGIVVLVIVFVLEGVPFLVNLYLNKNADRIVSDLITRTNDFSGHQVKFGNIKLDYDYRGTYLELDSVAIFPAEDVAESNVKINLLAERILLSGFLWKSLWLNNSIVLDSAELRHVRISSRSPSLDSLELKDKQQRQPTSGKDYKSIQVAHIDISDFSIENRDVVTDSARLELEDLNVVATNFNLTKKDLEEPDALFSVEEINGRIAQSFIHFNNYRNVLHAEEIQFDKGKKSLEVQHVQLDNKLDKYAYTRSFTKETDWIELVEGKVKLVNMNYDAYFRKNLIESEKLMISDMVINVFRDKRKPDDTRKRPKMINEIISSIPKDLHVDLIQLENGYVSYEERPDNEGPKAGTIFFDQINAKIMNITNVPEMLEMHNELTLEATARIMGKGNVDLNVTYFLQDSTGKFTMDGSIRDMELTAINPMLRPATQVEARSGEIDELTFDITADDIDGSGELIMKYHDLAIDIRGKTYGDGQNIFQKIGSFLTNKLVIRSENPGPKGELKKGVVYFKRDQSKFIFNYWWKLTLSGMRSTLTGEDEEALRKRSQKQD</sequence>
<organism evidence="2 3">
    <name type="scientific">Echinicola soli</name>
    <dbReference type="NCBI Taxonomy" id="2591634"/>
    <lineage>
        <taxon>Bacteria</taxon>
        <taxon>Pseudomonadati</taxon>
        <taxon>Bacteroidota</taxon>
        <taxon>Cytophagia</taxon>
        <taxon>Cytophagales</taxon>
        <taxon>Cyclobacteriaceae</taxon>
        <taxon>Echinicola</taxon>
    </lineage>
</organism>
<dbReference type="RefSeq" id="WP_141613623.1">
    <property type="nucleotide sequence ID" value="NZ_CP041253.1"/>
</dbReference>
<keyword evidence="1" id="KW-0812">Transmembrane</keyword>
<dbReference type="AlphaFoldDB" id="A0A514CEV0"/>
<dbReference type="OrthoDB" id="610933at2"/>
<evidence type="ECO:0000313" key="2">
    <source>
        <dbReference type="EMBL" id="QDH78367.1"/>
    </source>
</evidence>